<dbReference type="InterPro" id="IPR052182">
    <property type="entry name" value="Glycogen/Maltodextrin_Phosph"/>
</dbReference>
<dbReference type="InterPro" id="IPR000811">
    <property type="entry name" value="Glyco_trans_35"/>
</dbReference>
<dbReference type="PANTHER" id="PTHR42655">
    <property type="entry name" value="GLYCOGEN PHOSPHORYLASE"/>
    <property type="match status" value="1"/>
</dbReference>
<dbReference type="PROSITE" id="PS00102">
    <property type="entry name" value="PHOSPHORYLASE"/>
    <property type="match status" value="1"/>
</dbReference>
<evidence type="ECO:0000256" key="2">
    <source>
        <dbReference type="ARBA" id="ARBA00001933"/>
    </source>
</evidence>
<evidence type="ECO:0000259" key="12">
    <source>
        <dbReference type="Pfam" id="PF11897"/>
    </source>
</evidence>
<feature type="modified residue" description="N6-(pyridoxal phosphate)lysine" evidence="11">
    <location>
        <position position="607"/>
    </location>
</feature>
<dbReference type="EC" id="2.4.1.1" evidence="4"/>
<accession>A0A1H2EGP4</accession>
<keyword evidence="9" id="KW-0119">Carbohydrate metabolism</keyword>
<evidence type="ECO:0000256" key="4">
    <source>
        <dbReference type="ARBA" id="ARBA00012591"/>
    </source>
</evidence>
<dbReference type="InterPro" id="IPR024517">
    <property type="entry name" value="Glycogen_phosphorylase_DUF3417"/>
</dbReference>
<feature type="domain" description="DUF3417" evidence="12">
    <location>
        <begin position="14"/>
        <end position="123"/>
    </location>
</feature>
<keyword evidence="8 11" id="KW-0663">Pyridoxal phosphate</keyword>
<dbReference type="Pfam" id="PF11897">
    <property type="entry name" value="DUF3417"/>
    <property type="match status" value="1"/>
</dbReference>
<dbReference type="GO" id="GO:0008184">
    <property type="term" value="F:glycogen phosphorylase activity"/>
    <property type="evidence" value="ECO:0007669"/>
    <property type="project" value="InterPro"/>
</dbReference>
<evidence type="ECO:0000256" key="3">
    <source>
        <dbReference type="ARBA" id="ARBA00006047"/>
    </source>
</evidence>
<reference evidence="14" key="1">
    <citation type="submission" date="2016-10" db="EMBL/GenBank/DDBJ databases">
        <authorList>
            <person name="Varghese N."/>
            <person name="Submissions S."/>
        </authorList>
    </citation>
    <scope>NUCLEOTIDE SEQUENCE [LARGE SCALE GENOMIC DNA]</scope>
    <source>
        <strain evidence="14">DSM 3384</strain>
    </source>
</reference>
<dbReference type="Gene3D" id="3.40.50.2000">
    <property type="entry name" value="Glycogen Phosphorylase B"/>
    <property type="match status" value="3"/>
</dbReference>
<dbReference type="EMBL" id="FNLL01000003">
    <property type="protein sequence ID" value="SDT94261.1"/>
    <property type="molecule type" value="Genomic_DNA"/>
</dbReference>
<protein>
    <recommendedName>
        <fullName evidence="4">glycogen phosphorylase</fullName>
        <ecNumber evidence="4">2.4.1.1</ecNumber>
    </recommendedName>
</protein>
<comment type="cofactor">
    <cofactor evidence="2">
        <name>pyridoxal 5'-phosphate</name>
        <dbReference type="ChEBI" id="CHEBI:597326"/>
    </cofactor>
</comment>
<comment type="function">
    <text evidence="10">Phosphorylase is an important allosteric enzyme in carbohydrate metabolism. Enzymes from different sources differ in their regulatory mechanisms and in their natural substrates. However, all known phosphorylases share catalytic and structural properties.</text>
</comment>
<keyword evidence="14" id="KW-1185">Reference proteome</keyword>
<dbReference type="Proteomes" id="UP000199608">
    <property type="component" value="Unassembled WGS sequence"/>
</dbReference>
<gene>
    <name evidence="13" type="ORF">SAMN04487931_103102</name>
</gene>
<dbReference type="PANTHER" id="PTHR42655:SF1">
    <property type="entry name" value="GLYCOGEN PHOSPHORYLASE"/>
    <property type="match status" value="1"/>
</dbReference>
<evidence type="ECO:0000256" key="9">
    <source>
        <dbReference type="ARBA" id="ARBA00023277"/>
    </source>
</evidence>
<dbReference type="GO" id="GO:0030170">
    <property type="term" value="F:pyridoxal phosphate binding"/>
    <property type="evidence" value="ECO:0007669"/>
    <property type="project" value="InterPro"/>
</dbReference>
<sequence>MEKTSAVPPLFPHLPKRLEGLEDLAENLWWSWNPGARMLFKTLDRKAWKESGHNPDKMLREFPSEGLEKACANPDYLRMYDEVMAEFYDYMQAKECHLLDSALLDKKYAVAYFSAEYGLHRSLPLYAGGLGFLAGDFIKECSDLCVPLVAVGFMYPEGYFRQQIRDDGWQENLVEPINREAAPISKVINKDGQQLVVKVPLTDPPIHVAVWKVAVGRVPLYLMDTDIEINDPWNRGITARLYTGDLEQRLRQEIVLGIGGAEVLKALGIDHYLLHLNEGHAAFALLERIRTKVASGKDFKTAAKENITTTIFTTHTPVPAGHDIFPFQMIEKYFHSYWPDMGLDRDTFFQLGVHPEKPEAGFNMTAFALRLSGSRNAVSKRHAEVSQKMWHSLWPDVAENKVPIEYVTNGVHTPTWIEPKMKLLLDKHIGTDWLDRHDDPTIWQGIDKIPDIELLQTHHWLKVKLIDAIRERTRQRWGNGDASASIMLTGGAFLDPWALTIGFARRFATYKRALLIFQDLDRLKKLLKDRWRPIQIIFAGKAHPADDPGKRLLQNLINLARDPQLGGRIAFVEDYGEQLAQYLVHGVDIWLNNPLPPFEACGTSGMKAALNGVPHLSILDGWWGEGFNGKNGWGIEHDDNLSNPDGSDADKIYNILEQDIIPRYYNLSENGIPNEWIRLMKETIKSSAAGFSARRMVKQYIEKFYSKSMKGA</sequence>
<evidence type="ECO:0000256" key="10">
    <source>
        <dbReference type="ARBA" id="ARBA00025174"/>
    </source>
</evidence>
<dbReference type="Pfam" id="PF00343">
    <property type="entry name" value="Phosphorylase"/>
    <property type="match status" value="1"/>
</dbReference>
<comment type="catalytic activity">
    <reaction evidence="1">
        <text>[(1-&gt;4)-alpha-D-glucosyl](n) + phosphate = [(1-&gt;4)-alpha-D-glucosyl](n-1) + alpha-D-glucose 1-phosphate</text>
        <dbReference type="Rhea" id="RHEA:41732"/>
        <dbReference type="Rhea" id="RHEA-COMP:9584"/>
        <dbReference type="Rhea" id="RHEA-COMP:9586"/>
        <dbReference type="ChEBI" id="CHEBI:15444"/>
        <dbReference type="ChEBI" id="CHEBI:43474"/>
        <dbReference type="ChEBI" id="CHEBI:58601"/>
        <dbReference type="EC" id="2.4.1.1"/>
    </reaction>
</comment>
<dbReference type="RefSeq" id="WP_092231348.1">
    <property type="nucleotide sequence ID" value="NZ_FNLL01000003.1"/>
</dbReference>
<dbReference type="AlphaFoldDB" id="A0A1H2EGP4"/>
<keyword evidence="7" id="KW-0808">Transferase</keyword>
<dbReference type="InterPro" id="IPR035090">
    <property type="entry name" value="Pyridoxal_P_attach_site"/>
</dbReference>
<keyword evidence="5" id="KW-0021">Allosteric enzyme</keyword>
<dbReference type="NCBIfam" id="TIGR02094">
    <property type="entry name" value="more_P_ylases"/>
    <property type="match status" value="1"/>
</dbReference>
<dbReference type="InterPro" id="IPR011834">
    <property type="entry name" value="Agluc_phsphrylas"/>
</dbReference>
<evidence type="ECO:0000256" key="8">
    <source>
        <dbReference type="ARBA" id="ARBA00022898"/>
    </source>
</evidence>
<evidence type="ECO:0000256" key="1">
    <source>
        <dbReference type="ARBA" id="ARBA00001275"/>
    </source>
</evidence>
<evidence type="ECO:0000256" key="5">
    <source>
        <dbReference type="ARBA" id="ARBA00022533"/>
    </source>
</evidence>
<organism evidence="13 14">
    <name type="scientific">Desulfobacula phenolica</name>
    <dbReference type="NCBI Taxonomy" id="90732"/>
    <lineage>
        <taxon>Bacteria</taxon>
        <taxon>Pseudomonadati</taxon>
        <taxon>Thermodesulfobacteriota</taxon>
        <taxon>Desulfobacteria</taxon>
        <taxon>Desulfobacterales</taxon>
        <taxon>Desulfobacteraceae</taxon>
        <taxon>Desulfobacula</taxon>
    </lineage>
</organism>
<evidence type="ECO:0000313" key="14">
    <source>
        <dbReference type="Proteomes" id="UP000199608"/>
    </source>
</evidence>
<evidence type="ECO:0000313" key="13">
    <source>
        <dbReference type="EMBL" id="SDT94261.1"/>
    </source>
</evidence>
<dbReference type="SUPFAM" id="SSF53756">
    <property type="entry name" value="UDP-Glycosyltransferase/glycogen phosphorylase"/>
    <property type="match status" value="1"/>
</dbReference>
<comment type="similarity">
    <text evidence="3">Belongs to the glycogen phosphorylase family.</text>
</comment>
<name>A0A1H2EGP4_9BACT</name>
<evidence type="ECO:0000256" key="7">
    <source>
        <dbReference type="ARBA" id="ARBA00022679"/>
    </source>
</evidence>
<evidence type="ECO:0000256" key="6">
    <source>
        <dbReference type="ARBA" id="ARBA00022676"/>
    </source>
</evidence>
<proteinExistence type="inferred from homology"/>
<keyword evidence="6" id="KW-0328">Glycosyltransferase</keyword>
<evidence type="ECO:0000256" key="11">
    <source>
        <dbReference type="PIRSR" id="PIRSR000460-1"/>
    </source>
</evidence>
<dbReference type="GO" id="GO:0005975">
    <property type="term" value="P:carbohydrate metabolic process"/>
    <property type="evidence" value="ECO:0007669"/>
    <property type="project" value="InterPro"/>
</dbReference>
<dbReference type="PIRSF" id="PIRSF000460">
    <property type="entry name" value="Pprylas_GlgP"/>
    <property type="match status" value="1"/>
</dbReference>